<reference evidence="2" key="1">
    <citation type="submission" date="2018-05" db="EMBL/GenBank/DDBJ databases">
        <title>Leptospira yasudae sp. nov. and Leptospira stimsonii sp. nov., two pathogenic species of the genus Leptospira isolated from environmental sources.</title>
        <authorList>
            <person name="Casanovas-Massana A."/>
            <person name="Hamond C."/>
            <person name="Santos L.A."/>
            <person name="Hacker K.P."/>
            <person name="Balassiano I."/>
            <person name="Medeiros M.A."/>
            <person name="Reis M.G."/>
            <person name="Ko A.I."/>
            <person name="Wunder E.A."/>
        </authorList>
    </citation>
    <scope>NUCLEOTIDE SEQUENCE [LARGE SCALE GENOMIC DNA]</scope>
    <source>
        <strain evidence="2">AMB6-RJ</strain>
    </source>
</reference>
<evidence type="ECO:0000313" key="1">
    <source>
        <dbReference type="EMBL" id="RHX83473.1"/>
    </source>
</evidence>
<dbReference type="Proteomes" id="UP000266669">
    <property type="component" value="Unassembled WGS sequence"/>
</dbReference>
<dbReference type="AlphaFoldDB" id="A0A8B3CLL5"/>
<name>A0A8B3CLL5_9LEPT</name>
<protein>
    <submittedName>
        <fullName evidence="1">Uncharacterized protein</fullName>
    </submittedName>
</protein>
<gene>
    <name evidence="1" type="ORF">DLM78_20955</name>
</gene>
<comment type="caution">
    <text evidence="1">The sequence shown here is derived from an EMBL/GenBank/DDBJ whole genome shotgun (WGS) entry which is preliminary data.</text>
</comment>
<organism evidence="1 2">
    <name type="scientific">Leptospira stimsonii</name>
    <dbReference type="NCBI Taxonomy" id="2202203"/>
    <lineage>
        <taxon>Bacteria</taxon>
        <taxon>Pseudomonadati</taxon>
        <taxon>Spirochaetota</taxon>
        <taxon>Spirochaetia</taxon>
        <taxon>Leptospirales</taxon>
        <taxon>Leptospiraceae</taxon>
        <taxon>Leptospira</taxon>
    </lineage>
</organism>
<dbReference type="EMBL" id="QHCS01000008">
    <property type="protein sequence ID" value="RHX83473.1"/>
    <property type="molecule type" value="Genomic_DNA"/>
</dbReference>
<accession>A0A8B3CLL5</accession>
<evidence type="ECO:0000313" key="2">
    <source>
        <dbReference type="Proteomes" id="UP000266669"/>
    </source>
</evidence>
<sequence length="63" mass="7841">MHRICSPKTPRIVFEFSFFEPYFFEKRNFFSMILSFFPKNADYNYGRKSVRNFRLRIYSCSYI</sequence>
<proteinExistence type="predicted"/>